<evidence type="ECO:0000313" key="3">
    <source>
        <dbReference type="Proteomes" id="UP000265520"/>
    </source>
</evidence>
<sequence>MPPGVKCWDQEKINLLFSGVVTKDILIVPLLDEIQEDRLIWIEEKDGLYSVRFSYRKLMEERNSRGRPRASQQGGNIWKVQDPPKAKHLMWRICKECLPTWIRLRNHYVQCQLDCPLCLQEPKEDCHLLLECEGSKEAWSSMGLNHIITPKLHLFYNVKDLIFYVCRKENKERKTCRIASGEYVKRVATVNGLIAADTVTTPQQAAGHTFDRWSPPTQGHLKCNVDASFFDRNNATGWSWCLQDHQGRFLLAGSNVIHARLTTIEGEAMAMKEAI</sequence>
<accession>A0A392MV22</accession>
<evidence type="ECO:0000313" key="2">
    <source>
        <dbReference type="EMBL" id="MCH91390.1"/>
    </source>
</evidence>
<dbReference type="Proteomes" id="UP000265520">
    <property type="component" value="Unassembled WGS sequence"/>
</dbReference>
<dbReference type="Pfam" id="PF13966">
    <property type="entry name" value="zf-RVT"/>
    <property type="match status" value="1"/>
</dbReference>
<proteinExistence type="predicted"/>
<dbReference type="GO" id="GO:0016740">
    <property type="term" value="F:transferase activity"/>
    <property type="evidence" value="ECO:0007669"/>
    <property type="project" value="UniProtKB-KW"/>
</dbReference>
<name>A0A392MV22_9FABA</name>
<keyword evidence="3" id="KW-1185">Reference proteome</keyword>
<feature type="non-terminal residue" evidence="2">
    <location>
        <position position="275"/>
    </location>
</feature>
<protein>
    <submittedName>
        <fullName evidence="2">Polynucleotidyl transferase ribonuclease H fold</fullName>
    </submittedName>
</protein>
<dbReference type="EMBL" id="LXQA010020315">
    <property type="protein sequence ID" value="MCH91390.1"/>
    <property type="molecule type" value="Genomic_DNA"/>
</dbReference>
<reference evidence="2 3" key="1">
    <citation type="journal article" date="2018" name="Front. Plant Sci.">
        <title>Red Clover (Trifolium pratense) and Zigzag Clover (T. medium) - A Picture of Genomic Similarities and Differences.</title>
        <authorList>
            <person name="Dluhosova J."/>
            <person name="Istvanek J."/>
            <person name="Nedelnik J."/>
            <person name="Repkova J."/>
        </authorList>
    </citation>
    <scope>NUCLEOTIDE SEQUENCE [LARGE SCALE GENOMIC DNA]</scope>
    <source>
        <strain evidence="3">cv. 10/8</strain>
        <tissue evidence="2">Leaf</tissue>
    </source>
</reference>
<organism evidence="2 3">
    <name type="scientific">Trifolium medium</name>
    <dbReference type="NCBI Taxonomy" id="97028"/>
    <lineage>
        <taxon>Eukaryota</taxon>
        <taxon>Viridiplantae</taxon>
        <taxon>Streptophyta</taxon>
        <taxon>Embryophyta</taxon>
        <taxon>Tracheophyta</taxon>
        <taxon>Spermatophyta</taxon>
        <taxon>Magnoliopsida</taxon>
        <taxon>eudicotyledons</taxon>
        <taxon>Gunneridae</taxon>
        <taxon>Pentapetalae</taxon>
        <taxon>rosids</taxon>
        <taxon>fabids</taxon>
        <taxon>Fabales</taxon>
        <taxon>Fabaceae</taxon>
        <taxon>Papilionoideae</taxon>
        <taxon>50 kb inversion clade</taxon>
        <taxon>NPAAA clade</taxon>
        <taxon>Hologalegina</taxon>
        <taxon>IRL clade</taxon>
        <taxon>Trifolieae</taxon>
        <taxon>Trifolium</taxon>
    </lineage>
</organism>
<dbReference type="PANTHER" id="PTHR47074:SF11">
    <property type="entry name" value="REVERSE TRANSCRIPTASE-LIKE PROTEIN"/>
    <property type="match status" value="1"/>
</dbReference>
<keyword evidence="2" id="KW-0808">Transferase</keyword>
<dbReference type="AlphaFoldDB" id="A0A392MV22"/>
<evidence type="ECO:0000259" key="1">
    <source>
        <dbReference type="Pfam" id="PF13966"/>
    </source>
</evidence>
<dbReference type="PANTHER" id="PTHR47074">
    <property type="entry name" value="BNAC02G40300D PROTEIN"/>
    <property type="match status" value="1"/>
</dbReference>
<feature type="domain" description="Reverse transcriptase zinc-binding" evidence="1">
    <location>
        <begin position="49"/>
        <end position="139"/>
    </location>
</feature>
<dbReference type="InterPro" id="IPR052929">
    <property type="entry name" value="RNase_H-like_EbsB-rel"/>
</dbReference>
<dbReference type="InterPro" id="IPR026960">
    <property type="entry name" value="RVT-Znf"/>
</dbReference>
<comment type="caution">
    <text evidence="2">The sequence shown here is derived from an EMBL/GenBank/DDBJ whole genome shotgun (WGS) entry which is preliminary data.</text>
</comment>